<keyword evidence="7" id="KW-1185">Reference proteome</keyword>
<evidence type="ECO:0008006" key="8">
    <source>
        <dbReference type="Google" id="ProtNLM"/>
    </source>
</evidence>
<keyword evidence="5" id="KW-0472">Membrane</keyword>
<protein>
    <recommendedName>
        <fullName evidence="8">Nuclear control of ATPase protein 2</fullName>
    </recommendedName>
</protein>
<evidence type="ECO:0000313" key="7">
    <source>
        <dbReference type="Proteomes" id="UP000094336"/>
    </source>
</evidence>
<comment type="subcellular location">
    <subcellularLocation>
        <location evidence="1">Mitochondrion membrane</location>
        <topology evidence="1">Multi-pass membrane protein</topology>
    </subcellularLocation>
</comment>
<dbReference type="Proteomes" id="UP000094336">
    <property type="component" value="Unassembled WGS sequence"/>
</dbReference>
<reference evidence="7" key="1">
    <citation type="submission" date="2016-05" db="EMBL/GenBank/DDBJ databases">
        <title>Comparative genomics of biotechnologically important yeasts.</title>
        <authorList>
            <consortium name="DOE Joint Genome Institute"/>
            <person name="Riley R."/>
            <person name="Haridas S."/>
            <person name="Wolfe K.H."/>
            <person name="Lopes M.R."/>
            <person name="Hittinger C.T."/>
            <person name="Goker M."/>
            <person name="Salamov A."/>
            <person name="Wisecaver J."/>
            <person name="Long T.M."/>
            <person name="Aerts A.L."/>
            <person name="Barry K."/>
            <person name="Choi C."/>
            <person name="Clum A."/>
            <person name="Coughlan A.Y."/>
            <person name="Deshpande S."/>
            <person name="Douglass A.P."/>
            <person name="Hanson S.J."/>
            <person name="Klenk H.-P."/>
            <person name="Labutti K."/>
            <person name="Lapidus A."/>
            <person name="Lindquist E."/>
            <person name="Lipzen A."/>
            <person name="Meier-Kolthoff J.P."/>
            <person name="Ohm R.A."/>
            <person name="Otillar R.P."/>
            <person name="Pangilinan J."/>
            <person name="Peng Y."/>
            <person name="Rokas A."/>
            <person name="Rosa C.A."/>
            <person name="Scheuner C."/>
            <person name="Sibirny A.A."/>
            <person name="Slot J.C."/>
            <person name="Stielow J.B."/>
            <person name="Sun H."/>
            <person name="Kurtzman C.P."/>
            <person name="Blackwell M."/>
            <person name="Grigoriev I.V."/>
            <person name="Jeffries T.W."/>
        </authorList>
    </citation>
    <scope>NUCLEOTIDE SEQUENCE [LARGE SCALE GENOMIC DNA]</scope>
    <source>
        <strain evidence="7">NRRL Y-12698</strain>
    </source>
</reference>
<organism evidence="6 7">
    <name type="scientific">Babjeviella inositovora NRRL Y-12698</name>
    <dbReference type="NCBI Taxonomy" id="984486"/>
    <lineage>
        <taxon>Eukaryota</taxon>
        <taxon>Fungi</taxon>
        <taxon>Dikarya</taxon>
        <taxon>Ascomycota</taxon>
        <taxon>Saccharomycotina</taxon>
        <taxon>Pichiomycetes</taxon>
        <taxon>Serinales incertae sedis</taxon>
        <taxon>Babjeviella</taxon>
    </lineage>
</organism>
<dbReference type="Pfam" id="PF08637">
    <property type="entry name" value="NCA2"/>
    <property type="match status" value="1"/>
</dbReference>
<dbReference type="EMBL" id="KV454435">
    <property type="protein sequence ID" value="ODQ78593.1"/>
    <property type="molecule type" value="Genomic_DNA"/>
</dbReference>
<keyword evidence="4" id="KW-0496">Mitochondrion</keyword>
<dbReference type="STRING" id="984486.A0A1E3QLN0"/>
<gene>
    <name evidence="6" type="ORF">BABINDRAFT_39578</name>
</gene>
<dbReference type="GO" id="GO:0005741">
    <property type="term" value="C:mitochondrial outer membrane"/>
    <property type="evidence" value="ECO:0007669"/>
    <property type="project" value="TreeGrafter"/>
</dbReference>
<evidence type="ECO:0000256" key="5">
    <source>
        <dbReference type="ARBA" id="ARBA00023136"/>
    </source>
</evidence>
<evidence type="ECO:0000256" key="2">
    <source>
        <dbReference type="ARBA" id="ARBA00022692"/>
    </source>
</evidence>
<proteinExistence type="predicted"/>
<name>A0A1E3QLN0_9ASCO</name>
<dbReference type="GeneID" id="30149788"/>
<dbReference type="RefSeq" id="XP_018983921.1">
    <property type="nucleotide sequence ID" value="XM_019131935.1"/>
</dbReference>
<dbReference type="AlphaFoldDB" id="A0A1E3QLN0"/>
<keyword evidence="3" id="KW-1133">Transmembrane helix</keyword>
<dbReference type="PANTHER" id="PTHR28234:SF1">
    <property type="entry name" value="NUCLEAR CONTROL OF ATPASE PROTEIN 2"/>
    <property type="match status" value="1"/>
</dbReference>
<sequence>MPTALRQEVDLVCLLEQPIVAYVYLLLYLKASDFLLRSTMPLSDDLNYYDSILSSRMSLGVYFVQHLPQNAFRLLRTIYADFYRNLGVLSFSSPELGAYPPPAWLPEIYHRPFAQLAHWAQTLARSVSEHVRKVNPAYSLLWMNKSFHTFGGTGPRLQRPLNYVRFVLGLPFIAITKQAGEKRGALLRLQETNVRKLGALISELPNFGSIDLREWGVESQIEGEFQERVRNLAATLALPLLVCAKLSTLIRETIPAAKRHTAVVTKHTQQPGFLTRFWPLLAACLLYGPSTTSNLISNHDAIAEWLRLNVVETAIGFWRNWILQPLNNILGTIRHDENSRIAIASQSSLESDLDSLQRMVIDYVVDQNPTVGELEVAELQRLVQQGDLTPFMKDYETQLKTPIKGLLQGKLVRSLLIQVQKTKVDGGMVIGGIDKLLKSQELVFGIVAASPAGFFLLWLLNHVNSYLKRGVVSLNATPHKLLVSYTLNNIQRLLSLSQVEGDVSSRYYIEGRFLIDIIALRKSGLKLVPKFRKNEWMRDLNDLNNPELGVSVRLITVQRIWNVYGCYLK</sequence>
<evidence type="ECO:0000313" key="6">
    <source>
        <dbReference type="EMBL" id="ODQ78593.1"/>
    </source>
</evidence>
<evidence type="ECO:0000256" key="3">
    <source>
        <dbReference type="ARBA" id="ARBA00022989"/>
    </source>
</evidence>
<dbReference type="OrthoDB" id="413313at2759"/>
<keyword evidence="2" id="KW-0812">Transmembrane</keyword>
<evidence type="ECO:0000256" key="4">
    <source>
        <dbReference type="ARBA" id="ARBA00023128"/>
    </source>
</evidence>
<dbReference type="InterPro" id="IPR013946">
    <property type="entry name" value="NCA2-like"/>
</dbReference>
<dbReference type="PANTHER" id="PTHR28234">
    <property type="entry name" value="NUCLEAR CONTROL OF ATPASE PROTEIN 2"/>
    <property type="match status" value="1"/>
</dbReference>
<evidence type="ECO:0000256" key="1">
    <source>
        <dbReference type="ARBA" id="ARBA00004225"/>
    </source>
</evidence>
<accession>A0A1E3QLN0</accession>